<feature type="region of interest" description="Disordered" evidence="3">
    <location>
        <begin position="83"/>
        <end position="106"/>
    </location>
</feature>
<dbReference type="GO" id="GO:0008270">
    <property type="term" value="F:zinc ion binding"/>
    <property type="evidence" value="ECO:0007669"/>
    <property type="project" value="UniProtKB-KW"/>
</dbReference>
<protein>
    <recommendedName>
        <fullName evidence="4">CCHC-type domain-containing protein</fullName>
    </recommendedName>
</protein>
<sequence>MAGRTCFRCGKPDHFANVCEEYWDARDKGIPFVPPPPPYARSGRTMATDTERRSHSADNYGPRRETDEMNSMMRTYFFEMAKEREEAKQRATSEEAQRKEEAAKKELEKKRLQELEEKNRAEDERDARLLRLIREEIRHDSENENDHAFRARRKVIKRNEGGETVEEEKERLRRAIALQEEDEEDAELILLRRRAAGLEINEKRKRGKEVAVGDSPPMITPTKGQRTVLGTTSKLRIEELREAGHMASTSSPIAEPVGKIGVSIRHVTAGTVPGARAKYEEEIRVVYEALTIEELKEACKNERISRELEAVERTLIRVWSPSLNSKGVKRRPRKQRRRGKKERRRDAEKVATENGRKRIEGGTCESAKEGLSERLSKGMADGFSDLSWLGKNMGKVDFTREEIDVCMRKDVIGDSGDADVIRRLHDDLRGLVCCPLDRNPGDTLVMCPAVYAEGMKTTFTGNEGYVTRKEFEEDIIELTHDAYKGGNFEQIAQWKKDGKLGRAYTLPKHKDTAKYRPICPTFREPSNAACKKIARVLNGMLFSIPKSKHFNLKFVSELRDRLIGINRSMRRVCRNAQILSSSYDIKDMFSRLPHAAIVRAVNWCIWWFESKGFLGVFVRHRGKGTPFSRQESVDGFQFVSFGISEIL</sequence>
<evidence type="ECO:0000256" key="3">
    <source>
        <dbReference type="SAM" id="MobiDB-lite"/>
    </source>
</evidence>
<dbReference type="Proteomes" id="UP000265515">
    <property type="component" value="Unassembled WGS sequence"/>
</dbReference>
<feature type="domain" description="CCHC-type" evidence="4">
    <location>
        <begin position="6"/>
        <end position="21"/>
    </location>
</feature>
<feature type="region of interest" description="Disordered" evidence="3">
    <location>
        <begin position="33"/>
        <end position="70"/>
    </location>
</feature>
<evidence type="ECO:0000256" key="1">
    <source>
        <dbReference type="PROSITE-ProRule" id="PRU00047"/>
    </source>
</evidence>
<keyword evidence="1" id="KW-0862">Zinc</keyword>
<evidence type="ECO:0000256" key="2">
    <source>
        <dbReference type="SAM" id="Coils"/>
    </source>
</evidence>
<keyword evidence="6" id="KW-1185">Reference proteome</keyword>
<name>A0A388JME4_CHABU</name>
<reference evidence="5 6" key="1">
    <citation type="journal article" date="2018" name="Cell">
        <title>The Chara Genome: Secondary Complexity and Implications for Plant Terrestrialization.</title>
        <authorList>
            <person name="Nishiyama T."/>
            <person name="Sakayama H."/>
            <person name="Vries J.D."/>
            <person name="Buschmann H."/>
            <person name="Saint-Marcoux D."/>
            <person name="Ullrich K.K."/>
            <person name="Haas F.B."/>
            <person name="Vanderstraeten L."/>
            <person name="Becker D."/>
            <person name="Lang D."/>
            <person name="Vosolsobe S."/>
            <person name="Rombauts S."/>
            <person name="Wilhelmsson P.K.I."/>
            <person name="Janitza P."/>
            <person name="Kern R."/>
            <person name="Heyl A."/>
            <person name="Rumpler F."/>
            <person name="Villalobos L.I.A.C."/>
            <person name="Clay J.M."/>
            <person name="Skokan R."/>
            <person name="Toyoda A."/>
            <person name="Suzuki Y."/>
            <person name="Kagoshima H."/>
            <person name="Schijlen E."/>
            <person name="Tajeshwar N."/>
            <person name="Catarino B."/>
            <person name="Hetherington A.J."/>
            <person name="Saltykova A."/>
            <person name="Bonnot C."/>
            <person name="Breuninger H."/>
            <person name="Symeonidi A."/>
            <person name="Radhakrishnan G.V."/>
            <person name="Van Nieuwerburgh F."/>
            <person name="Deforce D."/>
            <person name="Chang C."/>
            <person name="Karol K.G."/>
            <person name="Hedrich R."/>
            <person name="Ulvskov P."/>
            <person name="Glockner G."/>
            <person name="Delwiche C.F."/>
            <person name="Petrasek J."/>
            <person name="Van de Peer Y."/>
            <person name="Friml J."/>
            <person name="Beilby M."/>
            <person name="Dolan L."/>
            <person name="Kohara Y."/>
            <person name="Sugano S."/>
            <person name="Fujiyama A."/>
            <person name="Delaux P.-M."/>
            <person name="Quint M."/>
            <person name="TheiBen G."/>
            <person name="Hagemann M."/>
            <person name="Harholt J."/>
            <person name="Dunand C."/>
            <person name="Zachgo S."/>
            <person name="Langdale J."/>
            <person name="Maumus F."/>
            <person name="Straeten D.V.D."/>
            <person name="Gould S.B."/>
            <person name="Rensing S.A."/>
        </authorList>
    </citation>
    <scope>NUCLEOTIDE SEQUENCE [LARGE SCALE GENOMIC DNA]</scope>
    <source>
        <strain evidence="5 6">S276</strain>
    </source>
</reference>
<dbReference type="GO" id="GO:0003676">
    <property type="term" value="F:nucleic acid binding"/>
    <property type="evidence" value="ECO:0007669"/>
    <property type="project" value="InterPro"/>
</dbReference>
<gene>
    <name evidence="5" type="ORF">CBR_g24317</name>
</gene>
<keyword evidence="2" id="KW-0175">Coiled coil</keyword>
<feature type="compositionally biased region" description="Basic and acidic residues" evidence="3">
    <location>
        <begin position="49"/>
        <end position="67"/>
    </location>
</feature>
<dbReference type="InterPro" id="IPR001878">
    <property type="entry name" value="Znf_CCHC"/>
</dbReference>
<evidence type="ECO:0000313" key="5">
    <source>
        <dbReference type="EMBL" id="GBG58967.1"/>
    </source>
</evidence>
<dbReference type="SMART" id="SM00343">
    <property type="entry name" value="ZnF_C2HC"/>
    <property type="match status" value="1"/>
</dbReference>
<dbReference type="Gene3D" id="4.10.60.10">
    <property type="entry name" value="Zinc finger, CCHC-type"/>
    <property type="match status" value="1"/>
</dbReference>
<keyword evidence="1" id="KW-0479">Metal-binding</keyword>
<feature type="compositionally biased region" description="Basic and acidic residues" evidence="3">
    <location>
        <begin position="344"/>
        <end position="363"/>
    </location>
</feature>
<evidence type="ECO:0000313" key="6">
    <source>
        <dbReference type="Proteomes" id="UP000265515"/>
    </source>
</evidence>
<organism evidence="5 6">
    <name type="scientific">Chara braunii</name>
    <name type="common">Braun's stonewort</name>
    <dbReference type="NCBI Taxonomy" id="69332"/>
    <lineage>
        <taxon>Eukaryota</taxon>
        <taxon>Viridiplantae</taxon>
        <taxon>Streptophyta</taxon>
        <taxon>Charophyceae</taxon>
        <taxon>Charales</taxon>
        <taxon>Characeae</taxon>
        <taxon>Chara</taxon>
    </lineage>
</organism>
<dbReference type="EMBL" id="BFEA01000002">
    <property type="protein sequence ID" value="GBG58967.1"/>
    <property type="molecule type" value="Genomic_DNA"/>
</dbReference>
<feature type="compositionally biased region" description="Basic residues" evidence="3">
    <location>
        <begin position="327"/>
        <end position="343"/>
    </location>
</feature>
<feature type="region of interest" description="Disordered" evidence="3">
    <location>
        <begin position="325"/>
        <end position="363"/>
    </location>
</feature>
<proteinExistence type="predicted"/>
<accession>A0A388JME4</accession>
<keyword evidence="1" id="KW-0863">Zinc-finger</keyword>
<evidence type="ECO:0000259" key="4">
    <source>
        <dbReference type="PROSITE" id="PS50158"/>
    </source>
</evidence>
<feature type="coiled-coil region" evidence="2">
    <location>
        <begin position="162"/>
        <end position="189"/>
    </location>
</feature>
<dbReference type="AlphaFoldDB" id="A0A388JME4"/>
<dbReference type="Gramene" id="GBG58967">
    <property type="protein sequence ID" value="GBG58967"/>
    <property type="gene ID" value="CBR_g24317"/>
</dbReference>
<comment type="caution">
    <text evidence="5">The sequence shown here is derived from an EMBL/GenBank/DDBJ whole genome shotgun (WGS) entry which is preliminary data.</text>
</comment>
<dbReference type="PROSITE" id="PS50158">
    <property type="entry name" value="ZF_CCHC"/>
    <property type="match status" value="1"/>
</dbReference>